<reference evidence="1" key="1">
    <citation type="submission" date="2018-02" db="EMBL/GenBank/DDBJ databases">
        <title>Rhizophora mucronata_Transcriptome.</title>
        <authorList>
            <person name="Meera S.P."/>
            <person name="Sreeshan A."/>
            <person name="Augustine A."/>
        </authorList>
    </citation>
    <scope>NUCLEOTIDE SEQUENCE</scope>
    <source>
        <tissue evidence="1">Leaf</tissue>
    </source>
</reference>
<accession>A0A2P2PKC4</accession>
<sequence length="139" mass="16187">MVFCLKCIFFMVIRASFLFSQSLSMLLYKKTFFGILQNFHPGSTRSWCGTSLIPSCVLRLESRFSLCIKNVFMVENTPSYLLIRSTSNSFFMSIWRTWNLITRLFGKVLTSLCTEGHESYRSEKASSLSHHKYLFLSLF</sequence>
<dbReference type="AlphaFoldDB" id="A0A2P2PKC4"/>
<dbReference type="EMBL" id="GGEC01074710">
    <property type="protein sequence ID" value="MBX55194.1"/>
    <property type="molecule type" value="Transcribed_RNA"/>
</dbReference>
<organism evidence="1">
    <name type="scientific">Rhizophora mucronata</name>
    <name type="common">Asiatic mangrove</name>
    <dbReference type="NCBI Taxonomy" id="61149"/>
    <lineage>
        <taxon>Eukaryota</taxon>
        <taxon>Viridiplantae</taxon>
        <taxon>Streptophyta</taxon>
        <taxon>Embryophyta</taxon>
        <taxon>Tracheophyta</taxon>
        <taxon>Spermatophyta</taxon>
        <taxon>Magnoliopsida</taxon>
        <taxon>eudicotyledons</taxon>
        <taxon>Gunneridae</taxon>
        <taxon>Pentapetalae</taxon>
        <taxon>rosids</taxon>
        <taxon>fabids</taxon>
        <taxon>Malpighiales</taxon>
        <taxon>Rhizophoraceae</taxon>
        <taxon>Rhizophora</taxon>
    </lineage>
</organism>
<name>A0A2P2PKC4_RHIMU</name>
<proteinExistence type="predicted"/>
<evidence type="ECO:0000313" key="1">
    <source>
        <dbReference type="EMBL" id="MBX55194.1"/>
    </source>
</evidence>
<protein>
    <submittedName>
        <fullName evidence="1">Uncharacterized protein</fullName>
    </submittedName>
</protein>